<dbReference type="RefSeq" id="WP_013460765.1">
    <property type="nucleotide sequence ID" value="NC_014762.1"/>
</dbReference>
<keyword evidence="3" id="KW-1185">Reference proteome</keyword>
<dbReference type="HOGENOM" id="CLU_097884_2_2_7"/>
<dbReference type="OrthoDB" id="9781223at2"/>
<reference evidence="2 3" key="1">
    <citation type="journal article" date="2012" name="Stand. Genomic Sci.">
        <title>Complete genome sequence of the sulfur compounds oxidizing chemolithoautotroph Sulfuricurvum kujiense type strain (YK-1(T)).</title>
        <authorList>
            <person name="Han C."/>
            <person name="Kotsyurbenko O."/>
            <person name="Chertkov O."/>
            <person name="Held B."/>
            <person name="Lapidus A."/>
            <person name="Nolan M."/>
            <person name="Lucas S."/>
            <person name="Hammon N."/>
            <person name="Deshpande S."/>
            <person name="Cheng J.F."/>
            <person name="Tapia R."/>
            <person name="Goodwin L.A."/>
            <person name="Pitluck S."/>
            <person name="Liolios K."/>
            <person name="Pagani I."/>
            <person name="Ivanova N."/>
            <person name="Mavromatis K."/>
            <person name="Mikhailova N."/>
            <person name="Pati A."/>
            <person name="Chen A."/>
            <person name="Palaniappan K."/>
            <person name="Land M."/>
            <person name="Hauser L."/>
            <person name="Chang Y.J."/>
            <person name="Jeffries C.D."/>
            <person name="Brambilla E.M."/>
            <person name="Rohde M."/>
            <person name="Spring S."/>
            <person name="Sikorski J."/>
            <person name="Goker M."/>
            <person name="Woyke T."/>
            <person name="Bristow J."/>
            <person name="Eisen J.A."/>
            <person name="Markowitz V."/>
            <person name="Hugenholtz P."/>
            <person name="Kyrpides N.C."/>
            <person name="Klenk H.P."/>
            <person name="Detter J.C."/>
        </authorList>
    </citation>
    <scope>NUCLEOTIDE SEQUENCE [LARGE SCALE GENOMIC DNA]</scope>
    <source>
        <strain evidence="3">ATCC BAA-921 / DSM 16994 / JCM 11577 / YK-1</strain>
    </source>
</reference>
<accession>E4U1U5</accession>
<proteinExistence type="predicted"/>
<dbReference type="KEGG" id="sku:Sulku_1908"/>
<dbReference type="eggNOG" id="COG3829">
    <property type="taxonomic scope" value="Bacteria"/>
</dbReference>
<sequence>MEQILKDTDFLVSQTDAKGKILFANEDFCSIAGYTLEELIGKPHNIVRHPDMPKAAFQDLWDTVKSGKVWKGYVKNKTKNGGFYWVFATVYPNIACGEGEGGYMSCRRKASTAEIQKAEALYKTMR</sequence>
<dbReference type="Pfam" id="PF08447">
    <property type="entry name" value="PAS_3"/>
    <property type="match status" value="1"/>
</dbReference>
<gene>
    <name evidence="2" type="ordered locus">Sulku_1908</name>
</gene>
<organism evidence="2 3">
    <name type="scientific">Sulfuricurvum kujiense (strain ATCC BAA-921 / DSM 16994 / JCM 11577 / YK-1)</name>
    <dbReference type="NCBI Taxonomy" id="709032"/>
    <lineage>
        <taxon>Bacteria</taxon>
        <taxon>Pseudomonadati</taxon>
        <taxon>Campylobacterota</taxon>
        <taxon>Epsilonproteobacteria</taxon>
        <taxon>Campylobacterales</taxon>
        <taxon>Sulfurimonadaceae</taxon>
        <taxon>Sulfuricurvum</taxon>
    </lineage>
</organism>
<dbReference type="NCBIfam" id="TIGR00229">
    <property type="entry name" value="sensory_box"/>
    <property type="match status" value="1"/>
</dbReference>
<protein>
    <submittedName>
        <fullName evidence="2">PAS sensor protein</fullName>
    </submittedName>
</protein>
<dbReference type="STRING" id="709032.Sulku_1908"/>
<dbReference type="InterPro" id="IPR035965">
    <property type="entry name" value="PAS-like_dom_sf"/>
</dbReference>
<dbReference type="Proteomes" id="UP000008721">
    <property type="component" value="Chromosome"/>
</dbReference>
<dbReference type="EMBL" id="CP002355">
    <property type="protein sequence ID" value="ADR34568.1"/>
    <property type="molecule type" value="Genomic_DNA"/>
</dbReference>
<evidence type="ECO:0000259" key="1">
    <source>
        <dbReference type="PROSITE" id="PS50112"/>
    </source>
</evidence>
<evidence type="ECO:0000313" key="3">
    <source>
        <dbReference type="Proteomes" id="UP000008721"/>
    </source>
</evidence>
<dbReference type="InterPro" id="IPR000014">
    <property type="entry name" value="PAS"/>
</dbReference>
<dbReference type="Gene3D" id="3.30.450.20">
    <property type="entry name" value="PAS domain"/>
    <property type="match status" value="1"/>
</dbReference>
<dbReference type="SMART" id="SM00091">
    <property type="entry name" value="PAS"/>
    <property type="match status" value="1"/>
</dbReference>
<dbReference type="InterPro" id="IPR013655">
    <property type="entry name" value="PAS_fold_3"/>
</dbReference>
<dbReference type="SUPFAM" id="SSF55785">
    <property type="entry name" value="PYP-like sensor domain (PAS domain)"/>
    <property type="match status" value="1"/>
</dbReference>
<dbReference type="CDD" id="cd00130">
    <property type="entry name" value="PAS"/>
    <property type="match status" value="1"/>
</dbReference>
<dbReference type="AlphaFoldDB" id="E4U1U5"/>
<name>E4U1U5_SULKY</name>
<feature type="domain" description="PAS" evidence="1">
    <location>
        <begin position="1"/>
        <end position="67"/>
    </location>
</feature>
<dbReference type="PROSITE" id="PS50112">
    <property type="entry name" value="PAS"/>
    <property type="match status" value="1"/>
</dbReference>
<evidence type="ECO:0000313" key="2">
    <source>
        <dbReference type="EMBL" id="ADR34568.1"/>
    </source>
</evidence>